<dbReference type="Proteomes" id="UP000544331">
    <property type="component" value="Unassembled WGS sequence"/>
</dbReference>
<reference evidence="1 2" key="1">
    <citation type="submission" date="2020-05" db="EMBL/GenBank/DDBJ databases">
        <title>Identification and distribution of gene clusters putatively required for synthesis of sphingolipid metabolism inhibitors in phylogenetically diverse species of the filamentous fungus Fusarium.</title>
        <authorList>
            <person name="Kim H.-S."/>
            <person name="Busman M."/>
            <person name="Brown D.W."/>
            <person name="Divon H."/>
            <person name="Uhlig S."/>
            <person name="Proctor R.H."/>
        </authorList>
    </citation>
    <scope>NUCLEOTIDE SEQUENCE [LARGE SCALE GENOMIC DNA]</scope>
    <source>
        <strain evidence="1 2">NRRL 66235</strain>
    </source>
</reference>
<dbReference type="EMBL" id="JAAOAN010000100">
    <property type="protein sequence ID" value="KAF5722016.1"/>
    <property type="molecule type" value="Genomic_DNA"/>
</dbReference>
<evidence type="ECO:0000313" key="2">
    <source>
        <dbReference type="Proteomes" id="UP000544331"/>
    </source>
</evidence>
<accession>A0A8H5Z2L2</accession>
<dbReference type="AlphaFoldDB" id="A0A8H5Z2L2"/>
<evidence type="ECO:0000313" key="1">
    <source>
        <dbReference type="EMBL" id="KAF5722016.1"/>
    </source>
</evidence>
<organism evidence="1 2">
    <name type="scientific">Fusarium mundagurra</name>
    <dbReference type="NCBI Taxonomy" id="1567541"/>
    <lineage>
        <taxon>Eukaryota</taxon>
        <taxon>Fungi</taxon>
        <taxon>Dikarya</taxon>
        <taxon>Ascomycota</taxon>
        <taxon>Pezizomycotina</taxon>
        <taxon>Sordariomycetes</taxon>
        <taxon>Hypocreomycetidae</taxon>
        <taxon>Hypocreales</taxon>
        <taxon>Nectriaceae</taxon>
        <taxon>Fusarium</taxon>
        <taxon>Fusarium fujikuroi species complex</taxon>
    </lineage>
</organism>
<protein>
    <submittedName>
        <fullName evidence="1">Uncharacterized protein</fullName>
    </submittedName>
</protein>
<gene>
    <name evidence="1" type="ORF">FMUND_3239</name>
</gene>
<comment type="caution">
    <text evidence="1">The sequence shown here is derived from an EMBL/GenBank/DDBJ whole genome shotgun (WGS) entry which is preliminary data.</text>
</comment>
<proteinExistence type="predicted"/>
<keyword evidence="2" id="KW-1185">Reference proteome</keyword>
<sequence length="165" mass="19098">MHRGSSQFSSRLKEPIRSGLEISSDILAINTALRRERDHKVDLAKSRKHHAKQRTADPIRYAKRVNADKAAWVQKNPQKVLDIAARARRKDKDSNRFFYKDYNKPFTFQSALDSHLETEKHAKRVAGIPVAPLSTYAQNRKNKRQEAKESGKFRCTTYNKSFGRD</sequence>
<name>A0A8H5Z2L2_9HYPO</name>
<dbReference type="OrthoDB" id="5102186at2759"/>